<gene>
    <name evidence="11" type="primary">nuoK</name>
    <name evidence="12" type="ORF">SAMN02745124_01908</name>
</gene>
<keyword evidence="11" id="KW-0520">NAD</keyword>
<evidence type="ECO:0000256" key="1">
    <source>
        <dbReference type="ARBA" id="ARBA00002378"/>
    </source>
</evidence>
<keyword evidence="11" id="KW-0830">Ubiquinone</keyword>
<evidence type="ECO:0000256" key="7">
    <source>
        <dbReference type="ARBA" id="ARBA00022719"/>
    </source>
</evidence>
<dbReference type="NCBIfam" id="NF004321">
    <property type="entry name" value="PRK05715.1-3"/>
    <property type="match status" value="1"/>
</dbReference>
<sequence>MTILAIHQYLTTYLVFGAMLFALGVYGLVTRRTLIGMLIAAELMLAGVSINFMAFNRFLAPDPSVGQIFTLFIMAVAAAEAAIGLSIAIGVYRHYKTVDTEDLVNLKG</sequence>
<proteinExistence type="inferred from homology"/>
<dbReference type="HAMAP" id="MF_01456">
    <property type="entry name" value="NDH1_NuoK"/>
    <property type="match status" value="1"/>
</dbReference>
<dbReference type="Proteomes" id="UP000184139">
    <property type="component" value="Unassembled WGS sequence"/>
</dbReference>
<reference evidence="12 13" key="1">
    <citation type="submission" date="2016-11" db="EMBL/GenBank/DDBJ databases">
        <authorList>
            <person name="Jaros S."/>
            <person name="Januszkiewicz K."/>
            <person name="Wedrychowicz H."/>
        </authorList>
    </citation>
    <scope>NUCLEOTIDE SEQUENCE [LARGE SCALE GENOMIC DNA]</scope>
    <source>
        <strain evidence="12 13">DSM 9705</strain>
    </source>
</reference>
<dbReference type="GO" id="GO:0005886">
    <property type="term" value="C:plasma membrane"/>
    <property type="evidence" value="ECO:0007669"/>
    <property type="project" value="UniProtKB-SubCell"/>
</dbReference>
<keyword evidence="8 11" id="KW-1278">Translocase</keyword>
<evidence type="ECO:0000256" key="11">
    <source>
        <dbReference type="HAMAP-Rule" id="MF_01456"/>
    </source>
</evidence>
<dbReference type="InterPro" id="IPR039428">
    <property type="entry name" value="NUOK/Mnh_C1-like"/>
</dbReference>
<dbReference type="EMBL" id="FQXS01000009">
    <property type="protein sequence ID" value="SHH78619.1"/>
    <property type="molecule type" value="Genomic_DNA"/>
</dbReference>
<dbReference type="GO" id="GO:0048038">
    <property type="term" value="F:quinone binding"/>
    <property type="evidence" value="ECO:0007669"/>
    <property type="project" value="UniProtKB-KW"/>
</dbReference>
<evidence type="ECO:0000256" key="9">
    <source>
        <dbReference type="ARBA" id="ARBA00022989"/>
    </source>
</evidence>
<dbReference type="GO" id="GO:0030964">
    <property type="term" value="C:NADH dehydrogenase complex"/>
    <property type="evidence" value="ECO:0007669"/>
    <property type="project" value="TreeGrafter"/>
</dbReference>
<keyword evidence="4 11" id="KW-0813">Transport</keyword>
<keyword evidence="7 11" id="KW-0874">Quinone</keyword>
<keyword evidence="10 11" id="KW-0472">Membrane</keyword>
<dbReference type="GO" id="GO:0050136">
    <property type="term" value="F:NADH dehydrogenase (quinone) (non-electrogenic) activity"/>
    <property type="evidence" value="ECO:0007669"/>
    <property type="project" value="UniProtKB-UniRule"/>
</dbReference>
<evidence type="ECO:0000313" key="13">
    <source>
        <dbReference type="Proteomes" id="UP000184139"/>
    </source>
</evidence>
<evidence type="ECO:0000256" key="8">
    <source>
        <dbReference type="ARBA" id="ARBA00022967"/>
    </source>
</evidence>
<dbReference type="AlphaFoldDB" id="A0A1M5VTM0"/>
<evidence type="ECO:0000313" key="12">
    <source>
        <dbReference type="EMBL" id="SHH78619.1"/>
    </source>
</evidence>
<keyword evidence="13" id="KW-1185">Reference proteome</keyword>
<dbReference type="NCBIfam" id="NF004320">
    <property type="entry name" value="PRK05715.1-2"/>
    <property type="match status" value="1"/>
</dbReference>
<keyword evidence="11" id="KW-1003">Cell membrane</keyword>
<evidence type="ECO:0000256" key="5">
    <source>
        <dbReference type="ARBA" id="ARBA00022519"/>
    </source>
</evidence>
<protein>
    <recommendedName>
        <fullName evidence="11">NADH-quinone oxidoreductase subunit K</fullName>
        <ecNumber evidence="11">7.1.1.-</ecNumber>
    </recommendedName>
    <alternativeName>
        <fullName evidence="11">NADH dehydrogenase I subunit K</fullName>
    </alternativeName>
    <alternativeName>
        <fullName evidence="11">NDH-1 subunit K</fullName>
    </alternativeName>
</protein>
<evidence type="ECO:0000256" key="6">
    <source>
        <dbReference type="ARBA" id="ARBA00022692"/>
    </source>
</evidence>
<evidence type="ECO:0000256" key="2">
    <source>
        <dbReference type="ARBA" id="ARBA00004141"/>
    </source>
</evidence>
<keyword evidence="6 11" id="KW-0812">Transmembrane</keyword>
<evidence type="ECO:0000256" key="4">
    <source>
        <dbReference type="ARBA" id="ARBA00022448"/>
    </source>
</evidence>
<comment type="similarity">
    <text evidence="3 11">Belongs to the complex I subunit 4L family.</text>
</comment>
<accession>A0A1M5VTM0</accession>
<dbReference type="EC" id="7.1.1.-" evidence="11"/>
<comment type="subunit">
    <text evidence="11">NDH-1 is composed of 14 different subunits. Subunits NuoA, H, J, K, L, M, N constitute the membrane sector of the complex.</text>
</comment>
<dbReference type="Gene3D" id="1.10.287.3510">
    <property type="match status" value="1"/>
</dbReference>
<name>A0A1M5VTM0_9BACT</name>
<dbReference type="OrthoDB" id="9810120at2"/>
<comment type="catalytic activity">
    <reaction evidence="11">
        <text>a quinone + NADH + 5 H(+)(in) = a quinol + NAD(+) + 4 H(+)(out)</text>
        <dbReference type="Rhea" id="RHEA:57888"/>
        <dbReference type="ChEBI" id="CHEBI:15378"/>
        <dbReference type="ChEBI" id="CHEBI:24646"/>
        <dbReference type="ChEBI" id="CHEBI:57540"/>
        <dbReference type="ChEBI" id="CHEBI:57945"/>
        <dbReference type="ChEBI" id="CHEBI:132124"/>
    </reaction>
</comment>
<dbReference type="STRING" id="1121409.SAMN02745124_01908"/>
<dbReference type="GO" id="GO:0042773">
    <property type="term" value="P:ATP synthesis coupled electron transport"/>
    <property type="evidence" value="ECO:0007669"/>
    <property type="project" value="InterPro"/>
</dbReference>
<dbReference type="FunFam" id="1.10.287.3510:FF:000001">
    <property type="entry name" value="NADH-quinone oxidoreductase subunit K"/>
    <property type="match status" value="1"/>
</dbReference>
<dbReference type="InterPro" id="IPR001133">
    <property type="entry name" value="NADH_UbQ_OxRdtase_chain4L/K"/>
</dbReference>
<evidence type="ECO:0000256" key="3">
    <source>
        <dbReference type="ARBA" id="ARBA00010519"/>
    </source>
</evidence>
<organism evidence="12 13">
    <name type="scientific">Desulfofustis glycolicus DSM 9705</name>
    <dbReference type="NCBI Taxonomy" id="1121409"/>
    <lineage>
        <taxon>Bacteria</taxon>
        <taxon>Pseudomonadati</taxon>
        <taxon>Thermodesulfobacteriota</taxon>
        <taxon>Desulfobulbia</taxon>
        <taxon>Desulfobulbales</taxon>
        <taxon>Desulfocapsaceae</taxon>
        <taxon>Desulfofustis</taxon>
    </lineage>
</organism>
<comment type="function">
    <text evidence="1 11">NDH-1 shuttles electrons from NADH, via FMN and iron-sulfur (Fe-S) centers, to quinones in the respiratory chain. The immediate electron acceptor for the enzyme in this species is believed to be ubiquinone. Couples the redox reaction to proton translocation (for every two electrons transferred, four hydrogen ions are translocated across the cytoplasmic membrane), and thus conserves the redox energy in a proton gradient.</text>
</comment>
<keyword evidence="5" id="KW-0997">Cell inner membrane</keyword>
<feature type="transmembrane region" description="Helical" evidence="11">
    <location>
        <begin position="67"/>
        <end position="92"/>
    </location>
</feature>
<dbReference type="Pfam" id="PF00420">
    <property type="entry name" value="Oxidored_q2"/>
    <property type="match status" value="1"/>
</dbReference>
<dbReference type="RefSeq" id="WP_073375516.1">
    <property type="nucleotide sequence ID" value="NZ_FQXS01000009.1"/>
</dbReference>
<feature type="transmembrane region" description="Helical" evidence="11">
    <location>
        <begin position="35"/>
        <end position="55"/>
    </location>
</feature>
<dbReference type="PANTHER" id="PTHR11434">
    <property type="entry name" value="NADH-UBIQUINONE OXIDOREDUCTASE SUBUNIT ND4L"/>
    <property type="match status" value="1"/>
</dbReference>
<comment type="subcellular location">
    <subcellularLocation>
        <location evidence="11">Cell membrane</location>
        <topology evidence="11">Multi-pass membrane protein</topology>
    </subcellularLocation>
    <subcellularLocation>
        <location evidence="2">Membrane</location>
        <topology evidence="2">Multi-pass membrane protein</topology>
    </subcellularLocation>
</comment>
<evidence type="ECO:0000256" key="10">
    <source>
        <dbReference type="ARBA" id="ARBA00023136"/>
    </source>
</evidence>
<keyword evidence="9 11" id="KW-1133">Transmembrane helix</keyword>
<feature type="transmembrane region" description="Helical" evidence="11">
    <location>
        <begin position="6"/>
        <end position="28"/>
    </location>
</feature>
<dbReference type="PANTHER" id="PTHR11434:SF16">
    <property type="entry name" value="NADH-UBIQUINONE OXIDOREDUCTASE CHAIN 4L"/>
    <property type="match status" value="1"/>
</dbReference>